<dbReference type="Pfam" id="PF00370">
    <property type="entry name" value="FGGY_N"/>
    <property type="match status" value="1"/>
</dbReference>
<evidence type="ECO:0000259" key="6">
    <source>
        <dbReference type="Pfam" id="PF02782"/>
    </source>
</evidence>
<name>A0A0B5DRC9_9RHOB</name>
<dbReference type="PANTHER" id="PTHR43095">
    <property type="entry name" value="SUGAR KINASE"/>
    <property type="match status" value="1"/>
</dbReference>
<dbReference type="InterPro" id="IPR000577">
    <property type="entry name" value="Carb_kinase_FGGY"/>
</dbReference>
<dbReference type="InterPro" id="IPR050406">
    <property type="entry name" value="FGGY_Carb_Kinase"/>
</dbReference>
<dbReference type="Proteomes" id="UP000031521">
    <property type="component" value="Chromosome"/>
</dbReference>
<evidence type="ECO:0000256" key="2">
    <source>
        <dbReference type="ARBA" id="ARBA00022490"/>
    </source>
</evidence>
<keyword evidence="4 7" id="KW-0418">Kinase</keyword>
<keyword evidence="8" id="KW-1185">Reference proteome</keyword>
<comment type="similarity">
    <text evidence="1">Belongs to the FGGY kinase family.</text>
</comment>
<dbReference type="PIRSF" id="PIRSF000538">
    <property type="entry name" value="GlpK"/>
    <property type="match status" value="1"/>
</dbReference>
<dbReference type="STRING" id="1208324.P73_1373"/>
<dbReference type="AlphaFoldDB" id="A0A0B5DRC9"/>
<reference evidence="7 8" key="1">
    <citation type="journal article" date="2014" name="Int. J. Syst. Evol. Microbiol.">
        <title>Celeribacter indicus sp. nov., a polycyclic aromatic hydrocarbon-degrading bacterium from deep-sea sediment and reclassification of Huaishuia halophila as Celeribacter halophilus comb. nov.</title>
        <authorList>
            <person name="Lai Q."/>
            <person name="Cao J."/>
            <person name="Yuan J."/>
            <person name="Li F."/>
            <person name="Shao Z."/>
        </authorList>
    </citation>
    <scope>NUCLEOTIDE SEQUENCE [LARGE SCALE GENOMIC DNA]</scope>
    <source>
        <strain evidence="7">P73</strain>
    </source>
</reference>
<sequence length="523" mass="54985">MMKTAYVMAVDAGTGSGRAIIYNTRGEIVGSAQEEWGHPAVEGVPGGLDFTTGPNGALIDRVIARAIATAEISAGEIAAVSTTSMREGIVLYDDAGEVLWACPNVDGRAQVQAEALTEAGISDEIYRRGGDWVSITAPARLHWLRDNRPDVFARVHRLGMISDWMATRLTGAYVTEPTAGSSSALFDLSQRGWSEELLELIGLSSEIVPPVVEAGTKIGDVTAEAAARCGLTPGTPVVAGGGDTQLALLGLGRRAGQATLVGGSFWQMTILSDQPLVDPAFGPRTLCHARPEEWMVEGIGFLSGFALRWVRDAFFEPLLKLSGGEGDAFDLIEKLAQDTPAGSAGAIAATACPMQSDAWKQPPLSFLGLDLNAPGLALGQVARSVMEAGAFLANHHLETLAALSGQRYDTLQFTGGSSQGTLWPQIIADVTGRDIEIPVVKETTALGCAMLAAVGAGLFATLDEAVAAMASPIERRVVPDPDNMALYAPLKARWSEVTDGVRDLGEASGLEPIWRPAGARVKQ</sequence>
<dbReference type="KEGG" id="cid:P73_1373"/>
<dbReference type="CDD" id="cd07775">
    <property type="entry name" value="ASKHA_NBD_FGGY_AI-2K"/>
    <property type="match status" value="1"/>
</dbReference>
<evidence type="ECO:0000313" key="7">
    <source>
        <dbReference type="EMBL" id="AJE46088.1"/>
    </source>
</evidence>
<dbReference type="Gene3D" id="3.30.420.40">
    <property type="match status" value="2"/>
</dbReference>
<evidence type="ECO:0000256" key="1">
    <source>
        <dbReference type="ARBA" id="ARBA00009156"/>
    </source>
</evidence>
<dbReference type="HOGENOM" id="CLU_009281_3_4_5"/>
<feature type="domain" description="Carbohydrate kinase FGGY N-terminal" evidence="5">
    <location>
        <begin position="6"/>
        <end position="250"/>
    </location>
</feature>
<dbReference type="GO" id="GO:0009372">
    <property type="term" value="P:quorum sensing"/>
    <property type="evidence" value="ECO:0007669"/>
    <property type="project" value="InterPro"/>
</dbReference>
<dbReference type="InterPro" id="IPR018485">
    <property type="entry name" value="FGGY_C"/>
</dbReference>
<feature type="domain" description="Carbohydrate kinase FGGY C-terminal" evidence="6">
    <location>
        <begin position="289"/>
        <end position="455"/>
    </location>
</feature>
<dbReference type="PANTHER" id="PTHR43095:SF1">
    <property type="entry name" value="AUTOINDUCER-2 KINASE"/>
    <property type="match status" value="1"/>
</dbReference>
<keyword evidence="2" id="KW-0963">Cytoplasm</keyword>
<dbReference type="InterPro" id="IPR033676">
    <property type="entry name" value="AI-2_kinase"/>
</dbReference>
<dbReference type="SUPFAM" id="SSF53067">
    <property type="entry name" value="Actin-like ATPase domain"/>
    <property type="match status" value="2"/>
</dbReference>
<dbReference type="GO" id="GO:0071518">
    <property type="term" value="F:autoinducer-2 kinase activity"/>
    <property type="evidence" value="ECO:0007669"/>
    <property type="project" value="InterPro"/>
</dbReference>
<dbReference type="GO" id="GO:0005975">
    <property type="term" value="P:carbohydrate metabolic process"/>
    <property type="evidence" value="ECO:0007669"/>
    <property type="project" value="InterPro"/>
</dbReference>
<evidence type="ECO:0000313" key="8">
    <source>
        <dbReference type="Proteomes" id="UP000031521"/>
    </source>
</evidence>
<evidence type="ECO:0000256" key="4">
    <source>
        <dbReference type="ARBA" id="ARBA00022777"/>
    </source>
</evidence>
<organism evidence="7 8">
    <name type="scientific">Celeribacter indicus</name>
    <dbReference type="NCBI Taxonomy" id="1208324"/>
    <lineage>
        <taxon>Bacteria</taxon>
        <taxon>Pseudomonadati</taxon>
        <taxon>Pseudomonadota</taxon>
        <taxon>Alphaproteobacteria</taxon>
        <taxon>Rhodobacterales</taxon>
        <taxon>Roseobacteraceae</taxon>
        <taxon>Celeribacter</taxon>
    </lineage>
</organism>
<dbReference type="InterPro" id="IPR043129">
    <property type="entry name" value="ATPase_NBD"/>
</dbReference>
<accession>A0A0B5DRC9</accession>
<evidence type="ECO:0000259" key="5">
    <source>
        <dbReference type="Pfam" id="PF00370"/>
    </source>
</evidence>
<evidence type="ECO:0000256" key="3">
    <source>
        <dbReference type="ARBA" id="ARBA00022679"/>
    </source>
</evidence>
<protein>
    <submittedName>
        <fullName evidence="7">Autoinducer-2 (AI-2) kinase</fullName>
    </submittedName>
</protein>
<dbReference type="Pfam" id="PF02782">
    <property type="entry name" value="FGGY_C"/>
    <property type="match status" value="1"/>
</dbReference>
<dbReference type="EMBL" id="CP004393">
    <property type="protein sequence ID" value="AJE46088.1"/>
    <property type="molecule type" value="Genomic_DNA"/>
</dbReference>
<keyword evidence="3" id="KW-0808">Transferase</keyword>
<dbReference type="InterPro" id="IPR018484">
    <property type="entry name" value="FGGY_N"/>
</dbReference>
<gene>
    <name evidence="7" type="ORF">P73_1373</name>
</gene>
<proteinExistence type="inferred from homology"/>